<name>A0A401Z0N0_9ACTN</name>
<evidence type="ECO:0000313" key="2">
    <source>
        <dbReference type="Proteomes" id="UP000286931"/>
    </source>
</evidence>
<dbReference type="InterPro" id="IPR011008">
    <property type="entry name" value="Dimeric_a/b-barrel"/>
</dbReference>
<dbReference type="EMBL" id="BIFH01000039">
    <property type="protein sequence ID" value="GCE00463.1"/>
    <property type="molecule type" value="Genomic_DNA"/>
</dbReference>
<comment type="caution">
    <text evidence="1">The sequence shown here is derived from an EMBL/GenBank/DDBJ whole genome shotgun (WGS) entry which is preliminary data.</text>
</comment>
<reference evidence="1 2" key="1">
    <citation type="submission" date="2018-12" db="EMBL/GenBank/DDBJ databases">
        <title>Draft genome sequence of Embleya hyalina NBRC 13850T.</title>
        <authorList>
            <person name="Komaki H."/>
            <person name="Hosoyama A."/>
            <person name="Kimura A."/>
            <person name="Ichikawa N."/>
            <person name="Tamura T."/>
        </authorList>
    </citation>
    <scope>NUCLEOTIDE SEQUENCE [LARGE SCALE GENOMIC DNA]</scope>
    <source>
        <strain evidence="1 2">NBRC 13850</strain>
    </source>
</reference>
<dbReference type="SUPFAM" id="SSF54909">
    <property type="entry name" value="Dimeric alpha+beta barrel"/>
    <property type="match status" value="2"/>
</dbReference>
<dbReference type="GO" id="GO:0004497">
    <property type="term" value="F:monooxygenase activity"/>
    <property type="evidence" value="ECO:0007669"/>
    <property type="project" value="UniProtKB-KW"/>
</dbReference>
<protein>
    <submittedName>
        <fullName evidence="1">Antibiotic biosynthesis monooxygenase</fullName>
    </submittedName>
</protein>
<keyword evidence="1" id="KW-0503">Monooxygenase</keyword>
<sequence length="220" mass="23914">MAASSRHRRRALPEVGRADVGTILVSPWIVGTPERQRAAAEATLVEWEGVPWPDGFLTLSCLLSVDGGRVLNYAQWTNDDDHRAFMRTTRPGMVRHIDEVVPGIERPGVIRYRLAGSAARGELPGAPALVVVEEIEADAAPAARRWARGVLAAAADGRVAPPGRVATHVHLDVGGTRGLVYTEWVDEQVYEAFRAAPAPTDVRSLGTRAYRPYGSLRRPV</sequence>
<accession>A0A401Z0N0</accession>
<organism evidence="1 2">
    <name type="scientific">Embleya hyalina</name>
    <dbReference type="NCBI Taxonomy" id="516124"/>
    <lineage>
        <taxon>Bacteria</taxon>
        <taxon>Bacillati</taxon>
        <taxon>Actinomycetota</taxon>
        <taxon>Actinomycetes</taxon>
        <taxon>Kitasatosporales</taxon>
        <taxon>Streptomycetaceae</taxon>
        <taxon>Embleya</taxon>
    </lineage>
</organism>
<keyword evidence="1" id="KW-0560">Oxidoreductase</keyword>
<proteinExistence type="predicted"/>
<keyword evidence="2" id="KW-1185">Reference proteome</keyword>
<dbReference type="OrthoDB" id="1493813at2"/>
<dbReference type="AlphaFoldDB" id="A0A401Z0N0"/>
<dbReference type="Proteomes" id="UP000286931">
    <property type="component" value="Unassembled WGS sequence"/>
</dbReference>
<dbReference type="Gene3D" id="3.30.70.100">
    <property type="match status" value="2"/>
</dbReference>
<dbReference type="RefSeq" id="WP_160161737.1">
    <property type="nucleotide sequence ID" value="NZ_BIFH01000039.1"/>
</dbReference>
<gene>
    <name evidence="1" type="ORF">EHYA_08188</name>
</gene>
<evidence type="ECO:0000313" key="1">
    <source>
        <dbReference type="EMBL" id="GCE00463.1"/>
    </source>
</evidence>